<comment type="similarity">
    <text evidence="2">Belongs to the bacterial solute-binding protein 5 family.</text>
</comment>
<accession>A0A952KEW2</accession>
<dbReference type="CDD" id="cd08498">
    <property type="entry name" value="PBP2_NikA_DppA_OppA_like_2"/>
    <property type="match status" value="1"/>
</dbReference>
<dbReference type="PANTHER" id="PTHR30290:SF9">
    <property type="entry name" value="OLIGOPEPTIDE-BINDING PROTEIN APPA"/>
    <property type="match status" value="1"/>
</dbReference>
<dbReference type="Proteomes" id="UP000700706">
    <property type="component" value="Unassembled WGS sequence"/>
</dbReference>
<proteinExistence type="inferred from homology"/>
<dbReference type="Gene3D" id="3.10.105.10">
    <property type="entry name" value="Dipeptide-binding Protein, Domain 3"/>
    <property type="match status" value="1"/>
</dbReference>
<dbReference type="InterPro" id="IPR030678">
    <property type="entry name" value="Peptide/Ni-bd"/>
</dbReference>
<protein>
    <submittedName>
        <fullName evidence="6">ABC transporter substrate-binding protein</fullName>
    </submittedName>
</protein>
<evidence type="ECO:0000256" key="1">
    <source>
        <dbReference type="ARBA" id="ARBA00004418"/>
    </source>
</evidence>
<reference evidence="6" key="1">
    <citation type="submission" date="2020-06" db="EMBL/GenBank/DDBJ databases">
        <title>Stable isotope informed genome-resolved metagenomics uncovers potential trophic interactions in rhizosphere soil.</title>
        <authorList>
            <person name="Starr E.P."/>
            <person name="Shi S."/>
            <person name="Blazewicz S.J."/>
            <person name="Koch B.J."/>
            <person name="Probst A.J."/>
            <person name="Hungate B.A."/>
            <person name="Pett-Ridge J."/>
            <person name="Firestone M.K."/>
            <person name="Banfield J.F."/>
        </authorList>
    </citation>
    <scope>NUCLEOTIDE SEQUENCE</scope>
    <source>
        <strain evidence="6">YM_69_17</strain>
    </source>
</reference>
<keyword evidence="4" id="KW-0732">Signal</keyword>
<dbReference type="Gene3D" id="3.40.190.10">
    <property type="entry name" value="Periplasmic binding protein-like II"/>
    <property type="match status" value="1"/>
</dbReference>
<name>A0A952KEW2_9PROT</name>
<evidence type="ECO:0000313" key="7">
    <source>
        <dbReference type="Proteomes" id="UP000700706"/>
    </source>
</evidence>
<evidence type="ECO:0000256" key="2">
    <source>
        <dbReference type="ARBA" id="ARBA00005695"/>
    </source>
</evidence>
<dbReference type="PANTHER" id="PTHR30290">
    <property type="entry name" value="PERIPLASMIC BINDING COMPONENT OF ABC TRANSPORTER"/>
    <property type="match status" value="1"/>
</dbReference>
<evidence type="ECO:0000256" key="3">
    <source>
        <dbReference type="ARBA" id="ARBA00022448"/>
    </source>
</evidence>
<dbReference type="GO" id="GO:0043190">
    <property type="term" value="C:ATP-binding cassette (ABC) transporter complex"/>
    <property type="evidence" value="ECO:0007669"/>
    <property type="project" value="InterPro"/>
</dbReference>
<sequence>MADVRQRGRHRISALAAQGPLRWAAAGLLVGAAILAASASARAENVFRFAFQGNLNTLDSYQYNETFTTATMSNVYEGLTKRDQEMKIIPALATSWEVTDDGLKWRVHLRPGVKFANGNPFTADDVLYSLDRLRAPGSDIKGRVPSDMKAVKVDDVTVDFVLTKPNPLLNGTWDSWPIFDKEWSEANNAVAPSSTADKNPGYAVLHANGTGPFMVESHEIGVKTVFVRNPNWWGKPEGNIDRIEFTPIASSATRVAALLSGQVDWVDPVPVQDQDRVTNNADTTLLAAPELRTIFLGLDQDRDELLYSNIKGKNPFKDQKVRLAFYQAINEDAIAKRIMRDQATPSALMISPALFERAGDFKRHPYDPEASKKLLAEAGYPDGFEVTLDCPNDRYVNDEAICQAVVSMLARVGVKVTLNAQPRAKHFTQIGEAGGHSTSFYLLGWTPDGYDSLSVFNNLVRCRAPGVSVSNDGGYCNPKVDALVDAFSVEGDKAKRDELIAQAYDILLNQDVGYLPLHQQALSWGVSKKFAVVQRPDNWLIFDWIKKN</sequence>
<dbReference type="GO" id="GO:0030288">
    <property type="term" value="C:outer membrane-bounded periplasmic space"/>
    <property type="evidence" value="ECO:0007669"/>
    <property type="project" value="UniProtKB-ARBA"/>
</dbReference>
<dbReference type="InterPro" id="IPR000914">
    <property type="entry name" value="SBP_5_dom"/>
</dbReference>
<evidence type="ECO:0000313" key="6">
    <source>
        <dbReference type="EMBL" id="MBW8725735.1"/>
    </source>
</evidence>
<dbReference type="GO" id="GO:1904680">
    <property type="term" value="F:peptide transmembrane transporter activity"/>
    <property type="evidence" value="ECO:0007669"/>
    <property type="project" value="TreeGrafter"/>
</dbReference>
<dbReference type="Pfam" id="PF00496">
    <property type="entry name" value="SBP_bac_5"/>
    <property type="match status" value="1"/>
</dbReference>
<dbReference type="Gene3D" id="3.90.76.10">
    <property type="entry name" value="Dipeptide-binding Protein, Domain 1"/>
    <property type="match status" value="1"/>
</dbReference>
<evidence type="ECO:0000256" key="4">
    <source>
        <dbReference type="ARBA" id="ARBA00022729"/>
    </source>
</evidence>
<dbReference type="AlphaFoldDB" id="A0A952KEW2"/>
<feature type="domain" description="Solute-binding protein family 5" evidence="5">
    <location>
        <begin position="87"/>
        <end position="463"/>
    </location>
</feature>
<dbReference type="GO" id="GO:0015833">
    <property type="term" value="P:peptide transport"/>
    <property type="evidence" value="ECO:0007669"/>
    <property type="project" value="TreeGrafter"/>
</dbReference>
<dbReference type="EMBL" id="JAEKLZ010000183">
    <property type="protein sequence ID" value="MBW8725735.1"/>
    <property type="molecule type" value="Genomic_DNA"/>
</dbReference>
<evidence type="ECO:0000259" key="5">
    <source>
        <dbReference type="Pfam" id="PF00496"/>
    </source>
</evidence>
<comment type="caution">
    <text evidence="6">The sequence shown here is derived from an EMBL/GenBank/DDBJ whole genome shotgun (WGS) entry which is preliminary data.</text>
</comment>
<gene>
    <name evidence="6" type="ORF">JF625_11350</name>
</gene>
<dbReference type="InterPro" id="IPR039424">
    <property type="entry name" value="SBP_5"/>
</dbReference>
<comment type="subcellular location">
    <subcellularLocation>
        <location evidence="1">Periplasm</location>
    </subcellularLocation>
</comment>
<dbReference type="PIRSF" id="PIRSF002741">
    <property type="entry name" value="MppA"/>
    <property type="match status" value="1"/>
</dbReference>
<organism evidence="6 7">
    <name type="scientific">Inquilinus limosus</name>
    <dbReference type="NCBI Taxonomy" id="171674"/>
    <lineage>
        <taxon>Bacteria</taxon>
        <taxon>Pseudomonadati</taxon>
        <taxon>Pseudomonadota</taxon>
        <taxon>Alphaproteobacteria</taxon>
        <taxon>Rhodospirillales</taxon>
        <taxon>Rhodospirillaceae</taxon>
        <taxon>Inquilinus</taxon>
    </lineage>
</organism>
<keyword evidence="3" id="KW-0813">Transport</keyword>
<dbReference type="SUPFAM" id="SSF53850">
    <property type="entry name" value="Periplasmic binding protein-like II"/>
    <property type="match status" value="1"/>
</dbReference>